<evidence type="ECO:0000313" key="1">
    <source>
        <dbReference type="EMBL" id="RHX90776.1"/>
    </source>
</evidence>
<organism evidence="1 2">
    <name type="scientific">Leptospira stimsonii</name>
    <dbReference type="NCBI Taxonomy" id="2202203"/>
    <lineage>
        <taxon>Bacteria</taxon>
        <taxon>Pseudomonadati</taxon>
        <taxon>Spirochaetota</taxon>
        <taxon>Spirochaetia</taxon>
        <taxon>Leptospirales</taxon>
        <taxon>Leptospiraceae</taxon>
        <taxon>Leptospira</taxon>
    </lineage>
</organism>
<sequence length="81" mass="9157">MSQIVRGGCKKRTMFVIILQPTSPLLCLGSAGSSKGDFLTKWNETFYIPDFLLCFGLIASYRRTPLEFSNSALYRNRENEG</sequence>
<dbReference type="Proteomes" id="UP000265798">
    <property type="component" value="Unassembled WGS sequence"/>
</dbReference>
<reference evidence="2" key="1">
    <citation type="submission" date="2018-05" db="EMBL/GenBank/DDBJ databases">
        <title>Leptospira yasudae sp. nov. and Leptospira stimsonii sp. nov., two pathogenic species of the genus Leptospira isolated from environmental sources.</title>
        <authorList>
            <person name="Casanovas-Massana A."/>
            <person name="Hamond C."/>
            <person name="Santos L.A."/>
            <person name="Hacker K.P."/>
            <person name="Balassiano I."/>
            <person name="Medeiros M.A."/>
            <person name="Reis M.G."/>
            <person name="Ko A.I."/>
            <person name="Wunder E.A."/>
        </authorList>
    </citation>
    <scope>NUCLEOTIDE SEQUENCE [LARGE SCALE GENOMIC DNA]</scope>
    <source>
        <strain evidence="2">Yale</strain>
    </source>
</reference>
<comment type="caution">
    <text evidence="1">The sequence shown here is derived from an EMBL/GenBank/DDBJ whole genome shotgun (WGS) entry which is preliminary data.</text>
</comment>
<accession>A0A396ZAQ3</accession>
<dbReference type="AlphaFoldDB" id="A0A396ZAQ3"/>
<protein>
    <submittedName>
        <fullName evidence="1">Uncharacterized protein</fullName>
    </submittedName>
</protein>
<name>A0A396ZAQ3_9LEPT</name>
<evidence type="ECO:0000313" key="2">
    <source>
        <dbReference type="Proteomes" id="UP000265798"/>
    </source>
</evidence>
<proteinExistence type="predicted"/>
<dbReference type="EMBL" id="QHCT01000002">
    <property type="protein sequence ID" value="RHX90776.1"/>
    <property type="molecule type" value="Genomic_DNA"/>
</dbReference>
<gene>
    <name evidence="1" type="ORF">DLM75_10360</name>
</gene>